<dbReference type="Proteomes" id="UP000193450">
    <property type="component" value="Chromosome"/>
</dbReference>
<dbReference type="EMBL" id="CP019343">
    <property type="protein sequence ID" value="ARN74239.1"/>
    <property type="molecule type" value="Genomic_DNA"/>
</dbReference>
<dbReference type="STRING" id="716816.BST96_08975"/>
<name>A0A1X9NFD4_9GAMM</name>
<keyword evidence="1" id="KW-0732">Signal</keyword>
<proteinExistence type="predicted"/>
<dbReference type="KEGG" id="osg:BST96_08975"/>
<evidence type="ECO:0000313" key="2">
    <source>
        <dbReference type="EMBL" id="ARN74239.1"/>
    </source>
</evidence>
<dbReference type="InterPro" id="IPR029058">
    <property type="entry name" value="AB_hydrolase_fold"/>
</dbReference>
<protein>
    <recommendedName>
        <fullName evidence="4">Alpha/beta hydrolase</fullName>
    </recommendedName>
</protein>
<gene>
    <name evidence="2" type="ORF">BST96_08975</name>
</gene>
<organism evidence="2 3">
    <name type="scientific">Oceanicoccus sagamiensis</name>
    <dbReference type="NCBI Taxonomy" id="716816"/>
    <lineage>
        <taxon>Bacteria</taxon>
        <taxon>Pseudomonadati</taxon>
        <taxon>Pseudomonadota</taxon>
        <taxon>Gammaproteobacteria</taxon>
        <taxon>Cellvibrionales</taxon>
        <taxon>Spongiibacteraceae</taxon>
        <taxon>Oceanicoccus</taxon>
    </lineage>
</organism>
<evidence type="ECO:0000313" key="3">
    <source>
        <dbReference type="Proteomes" id="UP000193450"/>
    </source>
</evidence>
<keyword evidence="3" id="KW-1185">Reference proteome</keyword>
<evidence type="ECO:0008006" key="4">
    <source>
        <dbReference type="Google" id="ProtNLM"/>
    </source>
</evidence>
<sequence>MEQCIVIKYWRCFFLSQLLWLLPACTAPSFSELLAAADTIGNDAGFSRQAIDGGQFSLVSYQKIQSDSQELTVYIEGDGKSLITRTRVSLNPTPHNPLGLKLAAADTVNDNVIYLGRPCHFIATGADPECNPKYWTRYGYSADVVASLSTALDQLKADHGFTRINLVGFSGGGALVMLLAAKRDDITTIRTVAGNLDVAAFTQYHKVSPMSGSLNPADFTDKVQAIPQRHFIGSEDYVVPPQIGHSYLSQAEKTACISLRVIEGATHLSGWLQSWPEYLREPVVCKQRP</sequence>
<feature type="signal peptide" evidence="1">
    <location>
        <begin position="1"/>
        <end position="26"/>
    </location>
</feature>
<dbReference type="Gene3D" id="3.40.50.1820">
    <property type="entry name" value="alpha/beta hydrolase"/>
    <property type="match status" value="1"/>
</dbReference>
<dbReference type="AlphaFoldDB" id="A0A1X9NFD4"/>
<feature type="chain" id="PRO_5012643365" description="Alpha/beta hydrolase" evidence="1">
    <location>
        <begin position="27"/>
        <end position="289"/>
    </location>
</feature>
<evidence type="ECO:0000256" key="1">
    <source>
        <dbReference type="SAM" id="SignalP"/>
    </source>
</evidence>
<dbReference type="SUPFAM" id="SSF53474">
    <property type="entry name" value="alpha/beta-Hydrolases"/>
    <property type="match status" value="1"/>
</dbReference>
<reference evidence="2 3" key="1">
    <citation type="submission" date="2016-11" db="EMBL/GenBank/DDBJ databases">
        <title>Trade-off between light-utilization and light-protection in marine flavobacteria.</title>
        <authorList>
            <person name="Kumagai Y."/>
        </authorList>
    </citation>
    <scope>NUCLEOTIDE SEQUENCE [LARGE SCALE GENOMIC DNA]</scope>
    <source>
        <strain evidence="2 3">NBRC 107125</strain>
    </source>
</reference>
<accession>A0A1X9NFD4</accession>